<dbReference type="EMBL" id="UOFS01000022">
    <property type="protein sequence ID" value="VAW95224.1"/>
    <property type="molecule type" value="Genomic_DNA"/>
</dbReference>
<dbReference type="PROSITE" id="PS50076">
    <property type="entry name" value="DNAJ_2"/>
    <property type="match status" value="1"/>
</dbReference>
<dbReference type="AlphaFoldDB" id="A0A3B1AMU5"/>
<feature type="domain" description="J" evidence="2">
    <location>
        <begin position="9"/>
        <end position="82"/>
    </location>
</feature>
<evidence type="ECO:0000259" key="2">
    <source>
        <dbReference type="PROSITE" id="PS50076"/>
    </source>
</evidence>
<organism evidence="3">
    <name type="scientific">hydrothermal vent metagenome</name>
    <dbReference type="NCBI Taxonomy" id="652676"/>
    <lineage>
        <taxon>unclassified sequences</taxon>
        <taxon>metagenomes</taxon>
        <taxon>ecological metagenomes</taxon>
    </lineage>
</organism>
<name>A0A3B1AMU5_9ZZZZ</name>
<keyword evidence="1" id="KW-0812">Transmembrane</keyword>
<keyword evidence="1" id="KW-0472">Membrane</keyword>
<dbReference type="CDD" id="cd06257">
    <property type="entry name" value="DnaJ"/>
    <property type="match status" value="1"/>
</dbReference>
<dbReference type="InterPro" id="IPR036869">
    <property type="entry name" value="J_dom_sf"/>
</dbReference>
<accession>A0A3B1AMU5</accession>
<keyword evidence="1" id="KW-1133">Transmembrane helix</keyword>
<protein>
    <recommendedName>
        <fullName evidence="2">J domain-containing protein</fullName>
    </recommendedName>
</protein>
<gene>
    <name evidence="3" type="ORF">MNBD_GAMMA22-5</name>
</gene>
<dbReference type="Pfam" id="PF00226">
    <property type="entry name" value="DnaJ"/>
    <property type="match status" value="1"/>
</dbReference>
<dbReference type="PRINTS" id="PR00625">
    <property type="entry name" value="JDOMAIN"/>
</dbReference>
<proteinExistence type="predicted"/>
<dbReference type="Gene3D" id="1.10.287.110">
    <property type="entry name" value="DnaJ domain"/>
    <property type="match status" value="1"/>
</dbReference>
<sequence length="283" mass="33300">MNDTRFFNKYYKILNLSTDSDLQSCRYSYKKSVKQWHPDKFNDDLNAQRLAEEKLKEINIAYANITDYYNTYGKMPIYENPSSSSENNKQEFDVSSLYENLNANKLKKPRIPKKYFGFFLVIIILILIYQIPLINQDNKNTALIENISNNTDYAQTSKDFFSEGSTYNDVIKIHGEPEFSISQTWYYGNSWVLFKNGVVVDWYQDKKFPLKAISKDDVPYVSIKSLPDTFEKGDSKADVRSIQGEPVRKSRDVWYYQISKIRFKNNKVVSWFDSPLDPLKIKR</sequence>
<evidence type="ECO:0000313" key="3">
    <source>
        <dbReference type="EMBL" id="VAW95224.1"/>
    </source>
</evidence>
<evidence type="ECO:0000256" key="1">
    <source>
        <dbReference type="SAM" id="Phobius"/>
    </source>
</evidence>
<reference evidence="3" key="1">
    <citation type="submission" date="2018-06" db="EMBL/GenBank/DDBJ databases">
        <authorList>
            <person name="Zhirakovskaya E."/>
        </authorList>
    </citation>
    <scope>NUCLEOTIDE SEQUENCE</scope>
</reference>
<feature type="transmembrane region" description="Helical" evidence="1">
    <location>
        <begin position="115"/>
        <end position="134"/>
    </location>
</feature>
<dbReference type="InterPro" id="IPR001623">
    <property type="entry name" value="DnaJ_domain"/>
</dbReference>
<dbReference type="SMART" id="SM00271">
    <property type="entry name" value="DnaJ"/>
    <property type="match status" value="1"/>
</dbReference>
<dbReference type="SUPFAM" id="SSF46565">
    <property type="entry name" value="Chaperone J-domain"/>
    <property type="match status" value="1"/>
</dbReference>